<evidence type="ECO:0000256" key="10">
    <source>
        <dbReference type="SAM" id="SignalP"/>
    </source>
</evidence>
<dbReference type="AlphaFoldDB" id="A0A3B0JH36"/>
<organism evidence="11 12">
    <name type="scientific">Drosophila guanche</name>
    <name type="common">Fruit fly</name>
    <dbReference type="NCBI Taxonomy" id="7266"/>
    <lineage>
        <taxon>Eukaryota</taxon>
        <taxon>Metazoa</taxon>
        <taxon>Ecdysozoa</taxon>
        <taxon>Arthropoda</taxon>
        <taxon>Hexapoda</taxon>
        <taxon>Insecta</taxon>
        <taxon>Pterygota</taxon>
        <taxon>Neoptera</taxon>
        <taxon>Endopterygota</taxon>
        <taxon>Diptera</taxon>
        <taxon>Brachycera</taxon>
        <taxon>Muscomorpha</taxon>
        <taxon>Ephydroidea</taxon>
        <taxon>Drosophilidae</taxon>
        <taxon>Drosophila</taxon>
        <taxon>Sophophora</taxon>
    </lineage>
</organism>
<evidence type="ECO:0000313" key="12">
    <source>
        <dbReference type="Proteomes" id="UP000268350"/>
    </source>
</evidence>
<dbReference type="EMBL" id="OUUW01000004">
    <property type="protein sequence ID" value="SPP79592.1"/>
    <property type="molecule type" value="Genomic_DNA"/>
</dbReference>
<comment type="subcellular location">
    <subcellularLocation>
        <location evidence="1">Membrane</location>
        <topology evidence="1">Lipid-anchor</topology>
        <topology evidence="1">GPI-anchor</topology>
    </subcellularLocation>
</comment>
<dbReference type="PROSITE" id="PS51257">
    <property type="entry name" value="PROKAR_LIPOPROTEIN"/>
    <property type="match status" value="1"/>
</dbReference>
<keyword evidence="3 9" id="KW-0812">Transmembrane</keyword>
<name>A0A3B0JH36_DROGU</name>
<dbReference type="GO" id="GO:0098552">
    <property type="term" value="C:side of membrane"/>
    <property type="evidence" value="ECO:0007669"/>
    <property type="project" value="UniProtKB-KW"/>
</dbReference>
<dbReference type="PANTHER" id="PTHR33562:SF18">
    <property type="entry name" value="BOUDIN-RELATED"/>
    <property type="match status" value="1"/>
</dbReference>
<sequence length="148" mass="15812">MVSALKCSLALAVIISLACSAHAIKCYQCESLTMPKCGLKFESDESLLIDCARIGPPRYLQNFFPLRNATGCMKKSLESVVGHPQIVRSCYFGDVSNIQSGCQSDPSLPFVKQLGCDVCTKDECNGSATLAPIAGAILLFFGVARLLA</sequence>
<dbReference type="Pfam" id="PF17064">
    <property type="entry name" value="QVR"/>
    <property type="match status" value="1"/>
</dbReference>
<keyword evidence="6 9" id="KW-0472">Membrane</keyword>
<accession>A0A3B0JH36</accession>
<evidence type="ECO:0000256" key="5">
    <source>
        <dbReference type="ARBA" id="ARBA00022989"/>
    </source>
</evidence>
<evidence type="ECO:0000256" key="6">
    <source>
        <dbReference type="ARBA" id="ARBA00023136"/>
    </source>
</evidence>
<evidence type="ECO:0000313" key="11">
    <source>
        <dbReference type="EMBL" id="SPP79592.1"/>
    </source>
</evidence>
<dbReference type="InterPro" id="IPR031424">
    <property type="entry name" value="QVR-like"/>
</dbReference>
<protein>
    <submittedName>
        <fullName evidence="11">Uncharacterized protein</fullName>
    </submittedName>
</protein>
<gene>
    <name evidence="11" type="ORF">DGUA_6G012470</name>
</gene>
<evidence type="ECO:0000256" key="9">
    <source>
        <dbReference type="SAM" id="Phobius"/>
    </source>
</evidence>
<feature type="chain" id="PRO_5017284274" evidence="10">
    <location>
        <begin position="24"/>
        <end position="148"/>
    </location>
</feature>
<evidence type="ECO:0000256" key="4">
    <source>
        <dbReference type="ARBA" id="ARBA00022729"/>
    </source>
</evidence>
<dbReference type="OMA" id="TTPKCGL"/>
<evidence type="ECO:0000256" key="1">
    <source>
        <dbReference type="ARBA" id="ARBA00004589"/>
    </source>
</evidence>
<keyword evidence="12" id="KW-1185">Reference proteome</keyword>
<dbReference type="GO" id="GO:0032222">
    <property type="term" value="P:regulation of synaptic transmission, cholinergic"/>
    <property type="evidence" value="ECO:0007669"/>
    <property type="project" value="InterPro"/>
</dbReference>
<dbReference type="OrthoDB" id="6083863at2759"/>
<keyword evidence="8" id="KW-0449">Lipoprotein</keyword>
<keyword evidence="7" id="KW-0325">Glycoprotein</keyword>
<dbReference type="Proteomes" id="UP000268350">
    <property type="component" value="Unassembled WGS sequence"/>
</dbReference>
<evidence type="ECO:0000256" key="7">
    <source>
        <dbReference type="ARBA" id="ARBA00023180"/>
    </source>
</evidence>
<evidence type="ECO:0000256" key="8">
    <source>
        <dbReference type="ARBA" id="ARBA00023288"/>
    </source>
</evidence>
<dbReference type="GO" id="GO:0030431">
    <property type="term" value="P:sleep"/>
    <property type="evidence" value="ECO:0007669"/>
    <property type="project" value="InterPro"/>
</dbReference>
<dbReference type="InterPro" id="IPR050975">
    <property type="entry name" value="Sleep_regulator"/>
</dbReference>
<reference evidence="12" key="1">
    <citation type="submission" date="2018-01" db="EMBL/GenBank/DDBJ databases">
        <authorList>
            <person name="Alioto T."/>
            <person name="Alioto T."/>
        </authorList>
    </citation>
    <scope>NUCLEOTIDE SEQUENCE [LARGE SCALE GENOMIC DNA]</scope>
</reference>
<feature type="signal peptide" evidence="10">
    <location>
        <begin position="1"/>
        <end position="23"/>
    </location>
</feature>
<feature type="transmembrane region" description="Helical" evidence="9">
    <location>
        <begin position="129"/>
        <end position="147"/>
    </location>
</feature>
<evidence type="ECO:0000256" key="3">
    <source>
        <dbReference type="ARBA" id="ARBA00022692"/>
    </source>
</evidence>
<proteinExistence type="predicted"/>
<keyword evidence="5 9" id="KW-1133">Transmembrane helix</keyword>
<keyword evidence="2" id="KW-0336">GPI-anchor</keyword>
<evidence type="ECO:0000256" key="2">
    <source>
        <dbReference type="ARBA" id="ARBA00022622"/>
    </source>
</evidence>
<dbReference type="PANTHER" id="PTHR33562">
    <property type="entry name" value="ATILLA, ISOFORM B-RELATED-RELATED"/>
    <property type="match status" value="1"/>
</dbReference>
<keyword evidence="4 10" id="KW-0732">Signal</keyword>